<sequence>METFCAISLAHLRIKRKGGNNQTETAKSERSKLAQMYKRKNSEKFYRSASTFRCAVPHEDGTTATGLVFGTHLKANIRQLVFSAYSWVDPQQNISALEGREKEQLVCVLKRKWAKTNHYF</sequence>
<dbReference type="AlphaFoldDB" id="A0A7S3GL79"/>
<evidence type="ECO:0000313" key="2">
    <source>
        <dbReference type="EMBL" id="CAE0269891.1"/>
    </source>
</evidence>
<protein>
    <submittedName>
        <fullName evidence="1">Uncharacterized protein</fullName>
    </submittedName>
</protein>
<reference evidence="1" key="1">
    <citation type="submission" date="2021-01" db="EMBL/GenBank/DDBJ databases">
        <authorList>
            <person name="Corre E."/>
            <person name="Pelletier E."/>
            <person name="Niang G."/>
            <person name="Scheremetjew M."/>
            <person name="Finn R."/>
            <person name="Kale V."/>
            <person name="Holt S."/>
            <person name="Cochrane G."/>
            <person name="Meng A."/>
            <person name="Brown T."/>
            <person name="Cohen L."/>
        </authorList>
    </citation>
    <scope>NUCLEOTIDE SEQUENCE</scope>
    <source>
        <strain evidence="1">NIES-2562</strain>
    </source>
</reference>
<organism evidence="1">
    <name type="scientific">Palpitomonas bilix</name>
    <dbReference type="NCBI Taxonomy" id="652834"/>
    <lineage>
        <taxon>Eukaryota</taxon>
        <taxon>Eukaryota incertae sedis</taxon>
    </lineage>
</organism>
<dbReference type="EMBL" id="HBIB01048931">
    <property type="protein sequence ID" value="CAE0269891.1"/>
    <property type="molecule type" value="Transcribed_RNA"/>
</dbReference>
<accession>A0A7S3GL79</accession>
<gene>
    <name evidence="1" type="ORF">PBIL07802_LOCUS32243</name>
    <name evidence="2" type="ORF">PBIL07802_LOCUS32244</name>
</gene>
<dbReference type="EMBL" id="HBIB01048929">
    <property type="protein sequence ID" value="CAE0269890.1"/>
    <property type="molecule type" value="Transcribed_RNA"/>
</dbReference>
<proteinExistence type="predicted"/>
<evidence type="ECO:0000313" key="1">
    <source>
        <dbReference type="EMBL" id="CAE0269890.1"/>
    </source>
</evidence>
<name>A0A7S3GL79_9EUKA</name>